<evidence type="ECO:0000313" key="4">
    <source>
        <dbReference type="EMBL" id="CDZ78780.1"/>
    </source>
</evidence>
<organism evidence="4 5">
    <name type="scientific">Legionella massiliensis</name>
    <dbReference type="NCBI Taxonomy" id="1034943"/>
    <lineage>
        <taxon>Bacteria</taxon>
        <taxon>Pseudomonadati</taxon>
        <taxon>Pseudomonadota</taxon>
        <taxon>Gammaproteobacteria</taxon>
        <taxon>Legionellales</taxon>
        <taxon>Legionellaceae</taxon>
        <taxon>Legionella</taxon>
    </lineage>
</organism>
<feature type="chain" id="PRO_5009744047" evidence="2">
    <location>
        <begin position="19"/>
        <end position="222"/>
    </location>
</feature>
<feature type="domain" description="Outer membrane protein beta-barrel" evidence="3">
    <location>
        <begin position="8"/>
        <end position="216"/>
    </location>
</feature>
<dbReference type="eggNOG" id="COG3637">
    <property type="taxonomic scope" value="Bacteria"/>
</dbReference>
<accession>A0A078KWD6</accession>
<dbReference type="RefSeq" id="WP_044011971.1">
    <property type="nucleotide sequence ID" value="NZ_CCVW01000004.1"/>
</dbReference>
<dbReference type="Pfam" id="PF13505">
    <property type="entry name" value="OMP_b-brl"/>
    <property type="match status" value="1"/>
</dbReference>
<evidence type="ECO:0000259" key="3">
    <source>
        <dbReference type="Pfam" id="PF13505"/>
    </source>
</evidence>
<dbReference type="InterPro" id="IPR011250">
    <property type="entry name" value="OMP/PagP_B-barrel"/>
</dbReference>
<protein>
    <submittedName>
        <fullName evidence="4">Opacity protein antigens</fullName>
    </submittedName>
</protein>
<feature type="signal peptide" evidence="2">
    <location>
        <begin position="1"/>
        <end position="18"/>
    </location>
</feature>
<evidence type="ECO:0000313" key="5">
    <source>
        <dbReference type="Proteomes" id="UP000044071"/>
    </source>
</evidence>
<dbReference type="AlphaFoldDB" id="A0A078KWD6"/>
<name>A0A078KWD6_9GAMM</name>
<dbReference type="InterPro" id="IPR027385">
    <property type="entry name" value="Beta-barrel_OMP"/>
</dbReference>
<dbReference type="EMBL" id="CCSB01000004">
    <property type="protein sequence ID" value="CDZ78780.1"/>
    <property type="molecule type" value="Genomic_DNA"/>
</dbReference>
<dbReference type="OrthoDB" id="5653282at2"/>
<gene>
    <name evidence="4" type="ORF">BN59_03094</name>
</gene>
<keyword evidence="5" id="KW-1185">Reference proteome</keyword>
<sequence length="222" mass="24819">MRIALFSAALLASGLTVAATPIDGLYGSVFGGYSYLPDNVNKNYHGNKFERAEFNGGYNVGGRFGYQSHPLRYEGEFTYIQADVKSFHSGRHQPFQFGPIRQRHRHVNGDTSSALGMANVYYDFPEMVPCISPFVGVGLGYGWVQTSMKNHNLLFRQQFKGSGSAFAYQGTAGFTFNFSENYALNLAYRYVGSTRVDDLGKNFQGNLASLGVVYRFNEYQYK</sequence>
<reference evidence="4 5" key="1">
    <citation type="submission" date="2014-06" db="EMBL/GenBank/DDBJ databases">
        <authorList>
            <person name="Urmite Genomes Urmite Genomes"/>
        </authorList>
    </citation>
    <scope>NUCLEOTIDE SEQUENCE [LARGE SCALE GENOMIC DNA]</scope>
</reference>
<evidence type="ECO:0000256" key="2">
    <source>
        <dbReference type="SAM" id="SignalP"/>
    </source>
</evidence>
<proteinExistence type="predicted"/>
<dbReference type="STRING" id="1034943.BN59_03094"/>
<dbReference type="Gene3D" id="2.40.160.20">
    <property type="match status" value="1"/>
</dbReference>
<evidence type="ECO:0000256" key="1">
    <source>
        <dbReference type="ARBA" id="ARBA00022729"/>
    </source>
</evidence>
<dbReference type="SUPFAM" id="SSF56925">
    <property type="entry name" value="OMPA-like"/>
    <property type="match status" value="1"/>
</dbReference>
<keyword evidence="1 2" id="KW-0732">Signal</keyword>
<dbReference type="Proteomes" id="UP000044071">
    <property type="component" value="Unassembled WGS sequence"/>
</dbReference>